<organism evidence="2">
    <name type="scientific">Apis mellifera</name>
    <name type="common">Honeybee</name>
    <dbReference type="NCBI Taxonomy" id="7460"/>
    <lineage>
        <taxon>Eukaryota</taxon>
        <taxon>Metazoa</taxon>
        <taxon>Ecdysozoa</taxon>
        <taxon>Arthropoda</taxon>
        <taxon>Hexapoda</taxon>
        <taxon>Insecta</taxon>
        <taxon>Pterygota</taxon>
        <taxon>Neoptera</taxon>
        <taxon>Endopterygota</taxon>
        <taxon>Hymenoptera</taxon>
        <taxon>Apocrita</taxon>
        <taxon>Aculeata</taxon>
        <taxon>Apoidea</taxon>
        <taxon>Anthophila</taxon>
        <taxon>Apidae</taxon>
        <taxon>Apis</taxon>
    </lineage>
</organism>
<keyword evidence="1" id="KW-0732">Signal</keyword>
<protein>
    <submittedName>
        <fullName evidence="2">Secapin-3</fullName>
    </submittedName>
</protein>
<evidence type="ECO:0000313" key="2">
    <source>
        <dbReference type="EMBL" id="AEM44814.1"/>
    </source>
</evidence>
<proteinExistence type="evidence at transcript level"/>
<evidence type="ECO:0000256" key="1">
    <source>
        <dbReference type="SAM" id="SignalP"/>
    </source>
</evidence>
<feature type="signal peptide" evidence="1">
    <location>
        <begin position="1"/>
        <end position="24"/>
    </location>
</feature>
<reference evidence="3" key="1">
    <citation type="submission" date="2011-08" db="EMBL/GenBank/DDBJ databases">
        <title>Molecular cloning of a new secapin gene (Apimesecapin-3) with a long 3'UTR in Apis mellifera.</title>
        <authorList>
            <person name="Zhu S."/>
            <person name="Gao B."/>
        </authorList>
    </citation>
    <scope>NUCLEOTIDE SEQUENCE</scope>
</reference>
<accession>H9KB88</accession>
<feature type="chain" id="PRO_5010119237" evidence="1">
    <location>
        <begin position="25"/>
        <end position="115"/>
    </location>
</feature>
<reference evidence="2" key="2">
    <citation type="submission" date="2011-08" db="EMBL/GenBank/DDBJ databases">
        <title>Molecular cloning of a new secapin gene (Apimesecapin-3) with a short 3'UTR in Apis mellifera.</title>
        <authorList>
            <person name="Zhu S."/>
            <person name="Gao B."/>
        </authorList>
    </citation>
    <scope>NUCLEOTIDE SEQUENCE</scope>
</reference>
<dbReference type="AlphaFoldDB" id="H9KB88"/>
<dbReference type="EMBL" id="JN541206">
    <property type="protein sequence ID" value="AEM44815.1"/>
    <property type="molecule type" value="mRNA"/>
</dbReference>
<name>H9KB88_APIME</name>
<evidence type="ECO:0000313" key="3">
    <source>
        <dbReference type="EMBL" id="AEM44815.1"/>
    </source>
</evidence>
<sequence length="115" mass="13483">MRFQLYILHLCFFVLVVLTYLSQGQLTTTTTTTEEPATFLQKMHEAFKKVKENAKISNFHFFDPSTWMPTTTTTEKNPEELTESFDITNRQLITVPVRCPPNFDFIKGRCREKIL</sequence>
<dbReference type="EMBL" id="JN541205">
    <property type="protein sequence ID" value="AEM44814.1"/>
    <property type="molecule type" value="mRNA"/>
</dbReference>